<sequence length="349" mass="39937">MHLRYMVRGTKNLRGVCGSWTRALHSLVFRGRETREGIVLRLSRLLLNKDIETFPMLRDCMVKLHHPHLLKDLYSLQQDIAKSAISFEYVYAVVWRDDDVMDVMRNRTSHLGYGPYSNEIVDTFAEECWALGMKVGDSCARFPNGKVDPSQVTDEWVQAGLASLENFYVKECLSLWYHNAHMFRQIVGAFPCLEVLEFPAFLHVPLLAKMKYFFPPCEDYSPYAPISLSPPQMLQNLGIIYKDQGPSYSNIMASMKRVIIHTCHYNPILSLFSGGLYRGLSAELHIFLVVNGWMGGQNPEISWNVIERITEQAKAALQDIPEKTKAKVSHFNTDVLMDVMDDTAGDNRY</sequence>
<comment type="caution">
    <text evidence="1">The sequence shown here is derived from an EMBL/GenBank/DDBJ whole genome shotgun (WGS) entry which is preliminary data.</text>
</comment>
<proteinExistence type="predicted"/>
<evidence type="ECO:0000313" key="2">
    <source>
        <dbReference type="Proteomes" id="UP000177622"/>
    </source>
</evidence>
<name>A0A1F5LXF3_PENAI</name>
<dbReference type="EMBL" id="LXJU01000001">
    <property type="protein sequence ID" value="OGE57843.1"/>
    <property type="molecule type" value="Genomic_DNA"/>
</dbReference>
<evidence type="ECO:0000313" key="1">
    <source>
        <dbReference type="EMBL" id="OGE57843.1"/>
    </source>
</evidence>
<protein>
    <submittedName>
        <fullName evidence="1">Uncharacterized protein</fullName>
    </submittedName>
</protein>
<organism evidence="1 2">
    <name type="scientific">Penicillium arizonense</name>
    <dbReference type="NCBI Taxonomy" id="1835702"/>
    <lineage>
        <taxon>Eukaryota</taxon>
        <taxon>Fungi</taxon>
        <taxon>Dikarya</taxon>
        <taxon>Ascomycota</taxon>
        <taxon>Pezizomycotina</taxon>
        <taxon>Eurotiomycetes</taxon>
        <taxon>Eurotiomycetidae</taxon>
        <taxon>Eurotiales</taxon>
        <taxon>Aspergillaceae</taxon>
        <taxon>Penicillium</taxon>
    </lineage>
</organism>
<keyword evidence="2" id="KW-1185">Reference proteome</keyword>
<dbReference type="AlphaFoldDB" id="A0A1F5LXF3"/>
<dbReference type="Proteomes" id="UP000177622">
    <property type="component" value="Unassembled WGS sequence"/>
</dbReference>
<dbReference type="GeneID" id="34571338"/>
<reference evidence="1 2" key="1">
    <citation type="journal article" date="2016" name="Sci. Rep.">
        <title>Penicillium arizonense, a new, genome sequenced fungal species, reveals a high chemical diversity in secreted metabolites.</title>
        <authorList>
            <person name="Grijseels S."/>
            <person name="Nielsen J.C."/>
            <person name="Randelovic M."/>
            <person name="Nielsen J."/>
            <person name="Nielsen K.F."/>
            <person name="Workman M."/>
            <person name="Frisvad J.C."/>
        </authorList>
    </citation>
    <scope>NUCLEOTIDE SEQUENCE [LARGE SCALE GENOMIC DNA]</scope>
    <source>
        <strain evidence="1 2">CBS 141311</strain>
    </source>
</reference>
<dbReference type="RefSeq" id="XP_022493266.1">
    <property type="nucleotide sequence ID" value="XM_022626604.1"/>
</dbReference>
<gene>
    <name evidence="1" type="ORF">PENARI_c001G05890</name>
</gene>
<dbReference type="OrthoDB" id="4326491at2759"/>
<accession>A0A1F5LXF3</accession>